<reference evidence="2 3" key="1">
    <citation type="journal article" date="2016" name="Nat. Commun.">
        <title>Thousands of microbial genomes shed light on interconnected biogeochemical processes in an aquifer system.</title>
        <authorList>
            <person name="Anantharaman K."/>
            <person name="Brown C.T."/>
            <person name="Hug L.A."/>
            <person name="Sharon I."/>
            <person name="Castelle C.J."/>
            <person name="Probst A.J."/>
            <person name="Thomas B.C."/>
            <person name="Singh A."/>
            <person name="Wilkins M.J."/>
            <person name="Karaoz U."/>
            <person name="Brodie E.L."/>
            <person name="Williams K.H."/>
            <person name="Hubbard S.S."/>
            <person name="Banfield J.F."/>
        </authorList>
    </citation>
    <scope>NUCLEOTIDE SEQUENCE [LARGE SCALE GENOMIC DNA]</scope>
</reference>
<accession>A0A1G2DD09</accession>
<evidence type="ECO:0000313" key="3">
    <source>
        <dbReference type="Proteomes" id="UP000178534"/>
    </source>
</evidence>
<evidence type="ECO:0000256" key="1">
    <source>
        <dbReference type="SAM" id="MobiDB-lite"/>
    </source>
</evidence>
<dbReference type="Proteomes" id="UP000178534">
    <property type="component" value="Unassembled WGS sequence"/>
</dbReference>
<dbReference type="AlphaFoldDB" id="A0A1G2DD09"/>
<protein>
    <submittedName>
        <fullName evidence="2">Uncharacterized protein</fullName>
    </submittedName>
</protein>
<feature type="region of interest" description="Disordered" evidence="1">
    <location>
        <begin position="259"/>
        <end position="278"/>
    </location>
</feature>
<organism evidence="2 3">
    <name type="scientific">Candidatus Lloydbacteria bacterium RIFCSPLOWO2_01_FULL_50_20</name>
    <dbReference type="NCBI Taxonomy" id="1798665"/>
    <lineage>
        <taxon>Bacteria</taxon>
        <taxon>Candidatus Lloydiibacteriota</taxon>
    </lineage>
</organism>
<name>A0A1G2DD09_9BACT</name>
<evidence type="ECO:0000313" key="2">
    <source>
        <dbReference type="EMBL" id="OGZ11537.1"/>
    </source>
</evidence>
<feature type="region of interest" description="Disordered" evidence="1">
    <location>
        <begin position="205"/>
        <end position="251"/>
    </location>
</feature>
<dbReference type="STRING" id="1798665.A2942_00780"/>
<sequence length="278" mass="30045">MNDLTQQQTQVRFQALPPRLRDTLSDSRTFEKIAVVGKKYDLTKVDIGLLAQDTGTLMMGFLKPNEFIAAIMEDLAIPRDKAMYIAQDLNREIFNDVKDLLKDIGTTDIKKSEVSGASVPSPIQIAERAVPPSSGAKAPDQPAGASLLAGGPIRSDWAWHGKKNETTGQIEFKREEKKPEFTLPLTTGAGAPHVGSIFEQKLGGAFTVKSTPPPPDYSEKVPETSPQPVPKMLPPAVTGNMPAKSGAASEMPKAPLHIPLKPKQVNVPPAQIFQPPKV</sequence>
<comment type="caution">
    <text evidence="2">The sequence shown here is derived from an EMBL/GenBank/DDBJ whole genome shotgun (WGS) entry which is preliminary data.</text>
</comment>
<gene>
    <name evidence="2" type="ORF">A2942_00780</name>
</gene>
<proteinExistence type="predicted"/>
<dbReference type="EMBL" id="MHLP01000036">
    <property type="protein sequence ID" value="OGZ11537.1"/>
    <property type="molecule type" value="Genomic_DNA"/>
</dbReference>